<accession>A0A091B1Y5</accession>
<dbReference type="STRING" id="1384056.N787_12785"/>
<dbReference type="AlphaFoldDB" id="A0A091B1Y5"/>
<protein>
    <recommendedName>
        <fullName evidence="4">CopG family transcriptional regulator</fullName>
    </recommendedName>
</protein>
<proteinExistence type="predicted"/>
<dbReference type="InterPro" id="IPR025528">
    <property type="entry name" value="BrnA_antitoxin"/>
</dbReference>
<name>A0A091B1Y5_9GAMM</name>
<dbReference type="eggNOG" id="COG3514">
    <property type="taxonomic scope" value="Bacteria"/>
</dbReference>
<evidence type="ECO:0000256" key="1">
    <source>
        <dbReference type="SAM" id="MobiDB-lite"/>
    </source>
</evidence>
<gene>
    <name evidence="2" type="ORF">N787_12785</name>
</gene>
<dbReference type="Proteomes" id="UP000029393">
    <property type="component" value="Unassembled WGS sequence"/>
</dbReference>
<sequence length="93" mass="9969">MRHDFERARRGAVLPSPGKTRVTMFLDNDVLAQFRATATRNGRGYQTEINAFLRKALTGQAAPNTDAPAKATGGQRLVGVAGAAARRKTSKGE</sequence>
<dbReference type="Pfam" id="PF14384">
    <property type="entry name" value="BrnA_antitoxin"/>
    <property type="match status" value="1"/>
</dbReference>
<evidence type="ECO:0000313" key="3">
    <source>
        <dbReference type="Proteomes" id="UP000029393"/>
    </source>
</evidence>
<dbReference type="EMBL" id="AVCK01000027">
    <property type="protein sequence ID" value="KFN45562.1"/>
    <property type="molecule type" value="Genomic_DNA"/>
</dbReference>
<dbReference type="PATRIC" id="fig|1384056.3.peg.1885"/>
<dbReference type="OrthoDB" id="5297245at2"/>
<organism evidence="2 3">
    <name type="scientific">Arenimonas metalli CF5-1</name>
    <dbReference type="NCBI Taxonomy" id="1384056"/>
    <lineage>
        <taxon>Bacteria</taxon>
        <taxon>Pseudomonadati</taxon>
        <taxon>Pseudomonadota</taxon>
        <taxon>Gammaproteobacteria</taxon>
        <taxon>Lysobacterales</taxon>
        <taxon>Lysobacteraceae</taxon>
        <taxon>Arenimonas</taxon>
    </lineage>
</organism>
<evidence type="ECO:0008006" key="4">
    <source>
        <dbReference type="Google" id="ProtNLM"/>
    </source>
</evidence>
<comment type="caution">
    <text evidence="2">The sequence shown here is derived from an EMBL/GenBank/DDBJ whole genome shotgun (WGS) entry which is preliminary data.</text>
</comment>
<keyword evidence="3" id="KW-1185">Reference proteome</keyword>
<reference evidence="2 3" key="1">
    <citation type="submission" date="2013-09" db="EMBL/GenBank/DDBJ databases">
        <title>Genome sequencing of Arenimonas metalli.</title>
        <authorList>
            <person name="Chen F."/>
            <person name="Wang G."/>
        </authorList>
    </citation>
    <scope>NUCLEOTIDE SEQUENCE [LARGE SCALE GENOMIC DNA]</scope>
    <source>
        <strain evidence="2 3">CF5-1</strain>
    </source>
</reference>
<feature type="region of interest" description="Disordered" evidence="1">
    <location>
        <begin position="63"/>
        <end position="93"/>
    </location>
</feature>
<evidence type="ECO:0000313" key="2">
    <source>
        <dbReference type="EMBL" id="KFN45562.1"/>
    </source>
</evidence>